<dbReference type="EnsemblPlants" id="OGLUM11G10820.1">
    <property type="protein sequence ID" value="OGLUM11G10820.1"/>
    <property type="gene ID" value="OGLUM11G10820"/>
</dbReference>
<organism evidence="1">
    <name type="scientific">Oryza glumipatula</name>
    <dbReference type="NCBI Taxonomy" id="40148"/>
    <lineage>
        <taxon>Eukaryota</taxon>
        <taxon>Viridiplantae</taxon>
        <taxon>Streptophyta</taxon>
        <taxon>Embryophyta</taxon>
        <taxon>Tracheophyta</taxon>
        <taxon>Spermatophyta</taxon>
        <taxon>Magnoliopsida</taxon>
        <taxon>Liliopsida</taxon>
        <taxon>Poales</taxon>
        <taxon>Poaceae</taxon>
        <taxon>BOP clade</taxon>
        <taxon>Oryzoideae</taxon>
        <taxon>Oryzeae</taxon>
        <taxon>Oryzinae</taxon>
        <taxon>Oryza</taxon>
    </lineage>
</organism>
<dbReference type="HOGENOM" id="CLU_2416852_0_0_1"/>
<keyword evidence="2" id="KW-1185">Reference proteome</keyword>
<proteinExistence type="predicted"/>
<evidence type="ECO:0000313" key="2">
    <source>
        <dbReference type="Proteomes" id="UP000026961"/>
    </source>
</evidence>
<dbReference type="AlphaFoldDB" id="A0A0E0BIB4"/>
<name>A0A0E0BIB4_9ORYZ</name>
<dbReference type="Gramene" id="OGLUM11G10820.1">
    <property type="protein sequence ID" value="OGLUM11G10820.1"/>
    <property type="gene ID" value="OGLUM11G10820"/>
</dbReference>
<dbReference type="STRING" id="40148.A0A0E0BIB4"/>
<protein>
    <submittedName>
        <fullName evidence="1">Uncharacterized protein</fullName>
    </submittedName>
</protein>
<sequence>MGKPVELTASESQKKTERREKIREIYWTGCLETPTSKGSNIHPIFHVSQLKKHLGAHAVPMANLLSVRPDGWIKTEPVVVLQRRMVLEGEKL</sequence>
<evidence type="ECO:0000313" key="1">
    <source>
        <dbReference type="EnsemblPlants" id="OGLUM11G10820.1"/>
    </source>
</evidence>
<reference evidence="1" key="1">
    <citation type="submission" date="2015-04" db="UniProtKB">
        <authorList>
            <consortium name="EnsemblPlants"/>
        </authorList>
    </citation>
    <scope>IDENTIFICATION</scope>
</reference>
<reference evidence="1" key="2">
    <citation type="submission" date="2018-05" db="EMBL/GenBank/DDBJ databases">
        <title>OgluRS3 (Oryza glumaepatula Reference Sequence Version 3).</title>
        <authorList>
            <person name="Zhang J."/>
            <person name="Kudrna D."/>
            <person name="Lee S."/>
            <person name="Talag J."/>
            <person name="Welchert J."/>
            <person name="Wing R.A."/>
        </authorList>
    </citation>
    <scope>NUCLEOTIDE SEQUENCE [LARGE SCALE GENOMIC DNA]</scope>
</reference>
<accession>A0A0E0BIB4</accession>
<dbReference type="Proteomes" id="UP000026961">
    <property type="component" value="Chromosome 11"/>
</dbReference>